<organism evidence="1 2">
    <name type="scientific">Rhizobium etli 8C-3</name>
    <dbReference type="NCBI Taxonomy" id="538025"/>
    <lineage>
        <taxon>Bacteria</taxon>
        <taxon>Pseudomonadati</taxon>
        <taxon>Pseudomonadota</taxon>
        <taxon>Alphaproteobacteria</taxon>
        <taxon>Hyphomicrobiales</taxon>
        <taxon>Rhizobiaceae</taxon>
        <taxon>Rhizobium/Agrobacterium group</taxon>
        <taxon>Rhizobium</taxon>
    </lineage>
</organism>
<dbReference type="Proteomes" id="UP000185109">
    <property type="component" value="Chromosome"/>
</dbReference>
<sequence length="181" mass="20071">MDRIIHGSNWYCNEINQRLRIDETTLPELSREMTSYVMGGGYFALDLPAEIQALTAEMTVNGAHEDLRSRFGREPGDWTTVAYYESLLDVFPAGSDGSVQTSGSPKLNGRVVFLKGLLNSYTPGGVKGLKATGATRLRWSSIVLYHDLFNGKTVHKFDLQNNVLIIDGVNYTADHNRLISA</sequence>
<accession>A0A1L5P7I7</accession>
<proteinExistence type="predicted"/>
<gene>
    <name evidence="1" type="ORF">AM571_CH03324</name>
</gene>
<name>A0A1L5P7I7_RHIET</name>
<dbReference type="InterPro" id="IPR006498">
    <property type="entry name" value="Tail_tube"/>
</dbReference>
<dbReference type="EMBL" id="CP017241">
    <property type="protein sequence ID" value="APO76118.1"/>
    <property type="molecule type" value="Genomic_DNA"/>
</dbReference>
<evidence type="ECO:0000313" key="1">
    <source>
        <dbReference type="EMBL" id="APO76118.1"/>
    </source>
</evidence>
<reference evidence="1 2" key="1">
    <citation type="submission" date="2016-09" db="EMBL/GenBank/DDBJ databases">
        <title>The complete genome sequences of Rhizobium gallicum, symbiovars gallicum and phaseoli, symbionts associated to common bean (Phaseolus vulgaris).</title>
        <authorList>
            <person name="Bustos P."/>
            <person name="Santamaria R.I."/>
            <person name="Perez-Carrascal O.M."/>
            <person name="Juarez S."/>
            <person name="Lozano L."/>
            <person name="Martinez-Flores I."/>
            <person name="Martinez-Romero E."/>
            <person name="Cevallos M."/>
            <person name="Romero D."/>
            <person name="Davila G."/>
            <person name="Gonzalez V."/>
        </authorList>
    </citation>
    <scope>NUCLEOTIDE SEQUENCE [LARGE SCALE GENOMIC DNA]</scope>
    <source>
        <strain evidence="1 2">8C-3</strain>
    </source>
</reference>
<dbReference type="Pfam" id="PF04985">
    <property type="entry name" value="Phage_tube"/>
    <property type="match status" value="1"/>
</dbReference>
<protein>
    <submittedName>
        <fullName evidence="1">Major tail tube protein</fullName>
    </submittedName>
</protein>
<dbReference type="AlphaFoldDB" id="A0A1L5P7I7"/>
<dbReference type="RefSeq" id="WP_074062356.1">
    <property type="nucleotide sequence ID" value="NZ_CP017241.1"/>
</dbReference>
<evidence type="ECO:0000313" key="2">
    <source>
        <dbReference type="Proteomes" id="UP000185109"/>
    </source>
</evidence>